<keyword evidence="4" id="KW-1185">Reference proteome</keyword>
<dbReference type="PANTHER" id="PTHR43244">
    <property type="match status" value="1"/>
</dbReference>
<evidence type="ECO:0000256" key="1">
    <source>
        <dbReference type="ARBA" id="ARBA00023002"/>
    </source>
</evidence>
<dbReference type="AlphaFoldDB" id="A0A2T4UL99"/>
<dbReference type="OrthoDB" id="7816697at2"/>
<dbReference type="EMBL" id="PYYB01000001">
    <property type="protein sequence ID" value="PTL60022.1"/>
    <property type="molecule type" value="Genomic_DNA"/>
</dbReference>
<dbReference type="PANTHER" id="PTHR43244:SF1">
    <property type="entry name" value="5,10-METHYLENETETRAHYDROMETHANOPTERIN REDUCTASE"/>
    <property type="match status" value="1"/>
</dbReference>
<dbReference type="SUPFAM" id="SSF51679">
    <property type="entry name" value="Bacterial luciferase-like"/>
    <property type="match status" value="1"/>
</dbReference>
<dbReference type="GO" id="GO:0016705">
    <property type="term" value="F:oxidoreductase activity, acting on paired donors, with incorporation or reduction of molecular oxygen"/>
    <property type="evidence" value="ECO:0007669"/>
    <property type="project" value="InterPro"/>
</dbReference>
<feature type="domain" description="Luciferase-like" evidence="2">
    <location>
        <begin position="12"/>
        <end position="330"/>
    </location>
</feature>
<evidence type="ECO:0000313" key="4">
    <source>
        <dbReference type="Proteomes" id="UP000240739"/>
    </source>
</evidence>
<dbReference type="Proteomes" id="UP000240739">
    <property type="component" value="Unassembled WGS sequence"/>
</dbReference>
<gene>
    <name evidence="3" type="ORF">C7Y72_10375</name>
</gene>
<dbReference type="Pfam" id="PF00296">
    <property type="entry name" value="Bac_luciferase"/>
    <property type="match status" value="1"/>
</dbReference>
<dbReference type="RefSeq" id="WP_107568666.1">
    <property type="nucleotide sequence ID" value="NZ_PYYB01000001.1"/>
</dbReference>
<sequence>MHVGVYVDAHPAVAEQARLLEAAGFDHVWVYDSPLVFSDPYMALLEVARATDRVLIGPGVTQPDARPAYATAQALGTLAKVAPGRVAFGIGIGNSASWSVGRQPATLDEMHEHVRIVQGMLRGETVEHDVGGGRRAPLRFIHPEGRWLDLSRHVPTWISAFGPRGQRRAGAVADVVLIRWEGEQRVREARERLAEGARAAGRPGAGEDIGIGTVYCVYPIEDEAELETDEARAALGPMVVSRLRYLTANHAHADEVPAHFRPGFTAYQAHRATLDPVERHLDNYRGYLVHTPPDLESFVTPETMRTVATIGSAAEIADELLAMRDAGVDHVTLQLAGPPARWCRRMGEQVLPLLR</sequence>
<protein>
    <recommendedName>
        <fullName evidence="2">Luciferase-like domain-containing protein</fullName>
    </recommendedName>
</protein>
<evidence type="ECO:0000259" key="2">
    <source>
        <dbReference type="Pfam" id="PF00296"/>
    </source>
</evidence>
<accession>A0A2T4UL99</accession>
<comment type="caution">
    <text evidence="3">The sequence shown here is derived from an EMBL/GenBank/DDBJ whole genome shotgun (WGS) entry which is preliminary data.</text>
</comment>
<organism evidence="3 4">
    <name type="scientific">Paraconexibacter algicola</name>
    <dbReference type="NCBI Taxonomy" id="2133960"/>
    <lineage>
        <taxon>Bacteria</taxon>
        <taxon>Bacillati</taxon>
        <taxon>Actinomycetota</taxon>
        <taxon>Thermoleophilia</taxon>
        <taxon>Solirubrobacterales</taxon>
        <taxon>Paraconexibacteraceae</taxon>
        <taxon>Paraconexibacter</taxon>
    </lineage>
</organism>
<keyword evidence="1" id="KW-0560">Oxidoreductase</keyword>
<dbReference type="InterPro" id="IPR011251">
    <property type="entry name" value="Luciferase-like_dom"/>
</dbReference>
<dbReference type="InterPro" id="IPR050564">
    <property type="entry name" value="F420-G6PD/mer"/>
</dbReference>
<evidence type="ECO:0000313" key="3">
    <source>
        <dbReference type="EMBL" id="PTL60022.1"/>
    </source>
</evidence>
<dbReference type="InterPro" id="IPR036661">
    <property type="entry name" value="Luciferase-like_sf"/>
</dbReference>
<reference evidence="3 4" key="1">
    <citation type="submission" date="2018-03" db="EMBL/GenBank/DDBJ databases">
        <title>Aquarubrobacter algicola gen. nov., sp. nov., a novel actinobacterium isolated from shallow eutrophic lake during the end of cyanobacterial harmful algal blooms.</title>
        <authorList>
            <person name="Chun S.J."/>
        </authorList>
    </citation>
    <scope>NUCLEOTIDE SEQUENCE [LARGE SCALE GENOMIC DNA]</scope>
    <source>
        <strain evidence="3 4">Seoho-28</strain>
    </source>
</reference>
<proteinExistence type="predicted"/>
<name>A0A2T4UL99_9ACTN</name>
<dbReference type="Gene3D" id="3.20.20.30">
    <property type="entry name" value="Luciferase-like domain"/>
    <property type="match status" value="1"/>
</dbReference>